<dbReference type="InterPro" id="IPR034457">
    <property type="entry name" value="Organic_radical-activating"/>
</dbReference>
<evidence type="ECO:0000256" key="2">
    <source>
        <dbReference type="ARBA" id="ARBA00009777"/>
    </source>
</evidence>
<accession>A0A6N3F3A4</accession>
<dbReference type="SFLD" id="SFLDS00029">
    <property type="entry name" value="Radical_SAM"/>
    <property type="match status" value="1"/>
</dbReference>
<dbReference type="GO" id="GO:0051539">
    <property type="term" value="F:4 iron, 4 sulfur cluster binding"/>
    <property type="evidence" value="ECO:0007669"/>
    <property type="project" value="UniProtKB-KW"/>
</dbReference>
<dbReference type="PIRSF" id="PIRSF000371">
    <property type="entry name" value="PFL_act_enz"/>
    <property type="match status" value="1"/>
</dbReference>
<dbReference type="SFLD" id="SFLDG01066">
    <property type="entry name" value="organic_radical-activating_enz"/>
    <property type="match status" value="1"/>
</dbReference>
<comment type="similarity">
    <text evidence="2">Belongs to the organic radical-activating enzymes family.</text>
</comment>
<dbReference type="Pfam" id="PF04055">
    <property type="entry name" value="Radical_SAM"/>
    <property type="match status" value="1"/>
</dbReference>
<dbReference type="PROSITE" id="PS51918">
    <property type="entry name" value="RADICAL_SAM"/>
    <property type="match status" value="1"/>
</dbReference>
<keyword evidence="7" id="KW-0408">Iron</keyword>
<evidence type="ECO:0000256" key="9">
    <source>
        <dbReference type="ARBA" id="ARBA00047365"/>
    </source>
</evidence>
<dbReference type="Gene3D" id="3.30.70.20">
    <property type="match status" value="1"/>
</dbReference>
<evidence type="ECO:0000256" key="8">
    <source>
        <dbReference type="ARBA" id="ARBA00023014"/>
    </source>
</evidence>
<feature type="domain" description="Radical SAM core" evidence="11">
    <location>
        <begin position="16"/>
        <end position="298"/>
    </location>
</feature>
<evidence type="ECO:0000256" key="5">
    <source>
        <dbReference type="ARBA" id="ARBA00022723"/>
    </source>
</evidence>
<dbReference type="InterPro" id="IPR017900">
    <property type="entry name" value="4Fe4S_Fe_S_CS"/>
</dbReference>
<dbReference type="GO" id="GO:0046872">
    <property type="term" value="F:metal ion binding"/>
    <property type="evidence" value="ECO:0007669"/>
    <property type="project" value="UniProtKB-KW"/>
</dbReference>
<dbReference type="AlphaFoldDB" id="A0A6N3F3A4"/>
<comment type="catalytic activity">
    <reaction evidence="9">
        <text>glycyl-[protein] + reduced [flavodoxin] + S-adenosyl-L-methionine = glycin-2-yl radical-[protein] + semiquinone [flavodoxin] + 5'-deoxyadenosine + L-methionine + H(+)</text>
        <dbReference type="Rhea" id="RHEA:61976"/>
        <dbReference type="Rhea" id="RHEA-COMP:10622"/>
        <dbReference type="Rhea" id="RHEA-COMP:14480"/>
        <dbReference type="Rhea" id="RHEA-COMP:15993"/>
        <dbReference type="Rhea" id="RHEA-COMP:15994"/>
        <dbReference type="ChEBI" id="CHEBI:15378"/>
        <dbReference type="ChEBI" id="CHEBI:17319"/>
        <dbReference type="ChEBI" id="CHEBI:29947"/>
        <dbReference type="ChEBI" id="CHEBI:32722"/>
        <dbReference type="ChEBI" id="CHEBI:57618"/>
        <dbReference type="ChEBI" id="CHEBI:57844"/>
        <dbReference type="ChEBI" id="CHEBI:59789"/>
        <dbReference type="ChEBI" id="CHEBI:140311"/>
    </reaction>
</comment>
<evidence type="ECO:0000259" key="10">
    <source>
        <dbReference type="PROSITE" id="PS51379"/>
    </source>
</evidence>
<dbReference type="InterPro" id="IPR007197">
    <property type="entry name" value="rSAM"/>
</dbReference>
<evidence type="ECO:0000256" key="6">
    <source>
        <dbReference type="ARBA" id="ARBA00023002"/>
    </source>
</evidence>
<evidence type="ECO:0000256" key="7">
    <source>
        <dbReference type="ARBA" id="ARBA00023004"/>
    </source>
</evidence>
<name>A0A6N3F3A4_9FIRM</name>
<dbReference type="InterPro" id="IPR058240">
    <property type="entry name" value="rSAM_sf"/>
</dbReference>
<dbReference type="SUPFAM" id="SSF54862">
    <property type="entry name" value="4Fe-4S ferredoxins"/>
    <property type="match status" value="1"/>
</dbReference>
<dbReference type="PANTHER" id="PTHR30352:SF4">
    <property type="entry name" value="PYRUVATE FORMATE-LYASE 2-ACTIVATING ENZYME"/>
    <property type="match status" value="1"/>
</dbReference>
<feature type="domain" description="4Fe-4S ferredoxin-type" evidence="10">
    <location>
        <begin position="81"/>
        <end position="104"/>
    </location>
</feature>
<organism evidence="12">
    <name type="scientific">Intestinibacter bartlettii</name>
    <dbReference type="NCBI Taxonomy" id="261299"/>
    <lineage>
        <taxon>Bacteria</taxon>
        <taxon>Bacillati</taxon>
        <taxon>Bacillota</taxon>
        <taxon>Clostridia</taxon>
        <taxon>Peptostreptococcales</taxon>
        <taxon>Peptostreptococcaceae</taxon>
        <taxon>Intestinibacter</taxon>
    </lineage>
</organism>
<keyword evidence="4" id="KW-0949">S-adenosyl-L-methionine</keyword>
<feature type="domain" description="4Fe-4S ferredoxin-type" evidence="10">
    <location>
        <begin position="47"/>
        <end position="76"/>
    </location>
</feature>
<dbReference type="PROSITE" id="PS01087">
    <property type="entry name" value="RADICAL_ACTIVATING"/>
    <property type="match status" value="1"/>
</dbReference>
<keyword evidence="3" id="KW-0004">4Fe-4S</keyword>
<dbReference type="InterPro" id="IPR012839">
    <property type="entry name" value="Organic_radical_activase"/>
</dbReference>
<dbReference type="NCBIfam" id="TIGR02494">
    <property type="entry name" value="PFLE_PFLC"/>
    <property type="match status" value="1"/>
</dbReference>
<keyword evidence="5" id="KW-0479">Metal-binding</keyword>
<evidence type="ECO:0000256" key="1">
    <source>
        <dbReference type="ARBA" id="ARBA00001966"/>
    </source>
</evidence>
<dbReference type="Gene3D" id="3.80.30.10">
    <property type="entry name" value="pyruvate-formate lyase- activating enzyme"/>
    <property type="match status" value="1"/>
</dbReference>
<dbReference type="PROSITE" id="PS51379">
    <property type="entry name" value="4FE4S_FER_2"/>
    <property type="match status" value="2"/>
</dbReference>
<dbReference type="InterPro" id="IPR017896">
    <property type="entry name" value="4Fe4S_Fe-S-bd"/>
</dbReference>
<dbReference type="PROSITE" id="PS00198">
    <property type="entry name" value="4FE4S_FER_1"/>
    <property type="match status" value="1"/>
</dbReference>
<dbReference type="EC" id="1.97.1.-" evidence="12"/>
<dbReference type="EMBL" id="CACRUE010000039">
    <property type="protein sequence ID" value="VYU46419.1"/>
    <property type="molecule type" value="Genomic_DNA"/>
</dbReference>
<evidence type="ECO:0000259" key="11">
    <source>
        <dbReference type="PROSITE" id="PS51918"/>
    </source>
</evidence>
<dbReference type="InterPro" id="IPR001989">
    <property type="entry name" value="Radical_activat_CS"/>
</dbReference>
<gene>
    <name evidence="12" type="primary">hpdA</name>
    <name evidence="12" type="ORF">IBLFYP30_02784</name>
</gene>
<dbReference type="Pfam" id="PF00037">
    <property type="entry name" value="Fer4"/>
    <property type="match status" value="1"/>
</dbReference>
<dbReference type="SFLD" id="SFLDG01118">
    <property type="entry name" value="activating_enzymes__group_2"/>
    <property type="match status" value="1"/>
</dbReference>
<proteinExistence type="inferred from homology"/>
<reference evidence="12" key="1">
    <citation type="submission" date="2019-11" db="EMBL/GenBank/DDBJ databases">
        <authorList>
            <person name="Feng L."/>
        </authorList>
    </citation>
    <scope>NUCLEOTIDE SEQUENCE</scope>
    <source>
        <strain evidence="12">IbartlettiiLFYP30</strain>
    </source>
</reference>
<keyword evidence="8" id="KW-0411">Iron-sulfur</keyword>
<dbReference type="GO" id="GO:0016491">
    <property type="term" value="F:oxidoreductase activity"/>
    <property type="evidence" value="ECO:0007669"/>
    <property type="project" value="UniProtKB-KW"/>
</dbReference>
<dbReference type="RefSeq" id="WP_024037381.1">
    <property type="nucleotide sequence ID" value="NZ_CACRUE010000039.1"/>
</dbReference>
<sequence length="300" mass="34239">MSVKGNVVRIQRFSVNDGDGIRTTVFLEGCPLKCRWCSNPDSWSGIVKLAVSKDRCVGCKRCVSVCPQGITSLFDRKQVNEKCDLCGECIKRCTQDAISQMTKEMTTDEVIKEIEKDFIFFLSSGGGVTFSGGEPTNQLEFLRELVYYFYKKGIYTAIETCALFDFEKCKDIFEKIDHIFVDIKNMDDEKHKEYTGISNKKILENVKKMATLDKSMVIRIPVIPGFNDSTENIKQTAKFVKENVKNPKMELLPYHMLGLDKYKALGLYDYIYKFEVPSKEKINDLEGVIENCGVGVVRYK</sequence>
<evidence type="ECO:0000256" key="3">
    <source>
        <dbReference type="ARBA" id="ARBA00022485"/>
    </source>
</evidence>
<dbReference type="InterPro" id="IPR040074">
    <property type="entry name" value="BssD/PflA/YjjW"/>
</dbReference>
<protein>
    <submittedName>
        <fullName evidence="12">4-hydroxyphenylacetate decarboxylase activating enzyme</fullName>
        <ecNumber evidence="12">1.97.1.-</ecNumber>
    </submittedName>
</protein>
<dbReference type="SUPFAM" id="SSF102114">
    <property type="entry name" value="Radical SAM enzymes"/>
    <property type="match status" value="1"/>
</dbReference>
<evidence type="ECO:0000313" key="12">
    <source>
        <dbReference type="EMBL" id="VYU46419.1"/>
    </source>
</evidence>
<dbReference type="PANTHER" id="PTHR30352">
    <property type="entry name" value="PYRUVATE FORMATE-LYASE-ACTIVATING ENZYME"/>
    <property type="match status" value="1"/>
</dbReference>
<evidence type="ECO:0000256" key="4">
    <source>
        <dbReference type="ARBA" id="ARBA00022691"/>
    </source>
</evidence>
<comment type="cofactor">
    <cofactor evidence="1">
        <name>[4Fe-4S] cluster</name>
        <dbReference type="ChEBI" id="CHEBI:49883"/>
    </cofactor>
</comment>
<keyword evidence="6 12" id="KW-0560">Oxidoreductase</keyword>